<reference evidence="2" key="1">
    <citation type="submission" date="2021-01" db="EMBL/GenBank/DDBJ databases">
        <title>A chromosome-scale assembly of European eel, Anguilla anguilla.</title>
        <authorList>
            <person name="Henkel C."/>
            <person name="Jong-Raadsen S.A."/>
            <person name="Dufour S."/>
            <person name="Weltzien F.-A."/>
            <person name="Palstra A.P."/>
            <person name="Pelster B."/>
            <person name="Spaink H.P."/>
            <person name="Van Den Thillart G.E."/>
            <person name="Jansen H."/>
            <person name="Zahm M."/>
            <person name="Klopp C."/>
            <person name="Cedric C."/>
            <person name="Louis A."/>
            <person name="Berthelot C."/>
            <person name="Parey E."/>
            <person name="Roest Crollius H."/>
            <person name="Montfort J."/>
            <person name="Robinson-Rechavi M."/>
            <person name="Bucao C."/>
            <person name="Bouchez O."/>
            <person name="Gislard M."/>
            <person name="Lluch J."/>
            <person name="Milhes M."/>
            <person name="Lampietro C."/>
            <person name="Lopez Roques C."/>
            <person name="Donnadieu C."/>
            <person name="Braasch I."/>
            <person name="Desvignes T."/>
            <person name="Postlethwait J."/>
            <person name="Bobe J."/>
            <person name="Guiguen Y."/>
            <person name="Dirks R."/>
        </authorList>
    </citation>
    <scope>NUCLEOTIDE SEQUENCE</scope>
    <source>
        <strain evidence="2">Tag_6206</strain>
        <tissue evidence="2">Liver</tissue>
    </source>
</reference>
<feature type="compositionally biased region" description="Polar residues" evidence="1">
    <location>
        <begin position="53"/>
        <end position="69"/>
    </location>
</feature>
<dbReference type="AlphaFoldDB" id="A0A9D3MPR5"/>
<feature type="region of interest" description="Disordered" evidence="1">
    <location>
        <begin position="22"/>
        <end position="69"/>
    </location>
</feature>
<dbReference type="Proteomes" id="UP001044222">
    <property type="component" value="Unassembled WGS sequence"/>
</dbReference>
<evidence type="ECO:0000256" key="1">
    <source>
        <dbReference type="SAM" id="MobiDB-lite"/>
    </source>
</evidence>
<proteinExistence type="predicted"/>
<gene>
    <name evidence="2" type="ORF">ANANG_G00063720</name>
</gene>
<evidence type="ECO:0000313" key="2">
    <source>
        <dbReference type="EMBL" id="KAG5852560.1"/>
    </source>
</evidence>
<accession>A0A9D3MPR5</accession>
<name>A0A9D3MPR5_ANGAN</name>
<keyword evidence="3" id="KW-1185">Reference proteome</keyword>
<dbReference type="EMBL" id="JAFIRN010000003">
    <property type="protein sequence ID" value="KAG5852560.1"/>
    <property type="molecule type" value="Genomic_DNA"/>
</dbReference>
<feature type="non-terminal residue" evidence="2">
    <location>
        <position position="1"/>
    </location>
</feature>
<evidence type="ECO:0000313" key="3">
    <source>
        <dbReference type="Proteomes" id="UP001044222"/>
    </source>
</evidence>
<comment type="caution">
    <text evidence="2">The sequence shown here is derived from an EMBL/GenBank/DDBJ whole genome shotgun (WGS) entry which is preliminary data.</text>
</comment>
<sequence>PVHILGSPATSHQIIVSARLKPAGSSPPFAGLPVQSGSSPVLIQSGPAPSPDPVQSGSSPVLNQSGSNSVRGVNAFSLATQLDHQLLK</sequence>
<protein>
    <submittedName>
        <fullName evidence="2">Uncharacterized protein</fullName>
    </submittedName>
</protein>
<organism evidence="2 3">
    <name type="scientific">Anguilla anguilla</name>
    <name type="common">European freshwater eel</name>
    <name type="synonym">Muraena anguilla</name>
    <dbReference type="NCBI Taxonomy" id="7936"/>
    <lineage>
        <taxon>Eukaryota</taxon>
        <taxon>Metazoa</taxon>
        <taxon>Chordata</taxon>
        <taxon>Craniata</taxon>
        <taxon>Vertebrata</taxon>
        <taxon>Euteleostomi</taxon>
        <taxon>Actinopterygii</taxon>
        <taxon>Neopterygii</taxon>
        <taxon>Teleostei</taxon>
        <taxon>Anguilliformes</taxon>
        <taxon>Anguillidae</taxon>
        <taxon>Anguilla</taxon>
    </lineage>
</organism>